<dbReference type="Proteomes" id="UP000265100">
    <property type="component" value="Chromosome 18"/>
</dbReference>
<evidence type="ECO:0000313" key="15">
    <source>
        <dbReference type="Proteomes" id="UP000265100"/>
    </source>
</evidence>
<dbReference type="FunFam" id="3.30.160.60:FF:000646">
    <property type="entry name" value="Myeloid zinc finger 1"/>
    <property type="match status" value="1"/>
</dbReference>
<dbReference type="Ensembl" id="ENSACLT00000071920.1">
    <property type="protein sequence ID" value="ENSACLP00000053030.1"/>
    <property type="gene ID" value="ENSACLG00000036406.1"/>
</dbReference>
<keyword evidence="9" id="KW-0804">Transcription</keyword>
<comment type="subcellular location">
    <subcellularLocation>
        <location evidence="1">Nucleus</location>
    </subcellularLocation>
</comment>
<feature type="domain" description="C2H2-type" evidence="13">
    <location>
        <begin position="510"/>
        <end position="537"/>
    </location>
</feature>
<dbReference type="PANTHER" id="PTHR24399">
    <property type="entry name" value="ZINC FINGER AND BTB DOMAIN-CONTAINING"/>
    <property type="match status" value="1"/>
</dbReference>
<dbReference type="SMART" id="SM00355">
    <property type="entry name" value="ZnF_C2H2"/>
    <property type="match status" value="11"/>
</dbReference>
<evidence type="ECO:0000256" key="11">
    <source>
        <dbReference type="PROSITE-ProRule" id="PRU00042"/>
    </source>
</evidence>
<feature type="domain" description="C2H2-type" evidence="13">
    <location>
        <begin position="344"/>
        <end position="371"/>
    </location>
</feature>
<dbReference type="PROSITE" id="PS00028">
    <property type="entry name" value="ZINC_FINGER_C2H2_1"/>
    <property type="match status" value="9"/>
</dbReference>
<dbReference type="GO" id="GO:0001227">
    <property type="term" value="F:DNA-binding transcription repressor activity, RNA polymerase II-specific"/>
    <property type="evidence" value="ECO:0007669"/>
    <property type="project" value="TreeGrafter"/>
</dbReference>
<evidence type="ECO:0000256" key="10">
    <source>
        <dbReference type="ARBA" id="ARBA00023242"/>
    </source>
</evidence>
<feature type="domain" description="C2H2-type" evidence="13">
    <location>
        <begin position="426"/>
        <end position="453"/>
    </location>
</feature>
<dbReference type="Pfam" id="PF12874">
    <property type="entry name" value="zf-met"/>
    <property type="match status" value="1"/>
</dbReference>
<dbReference type="FunFam" id="3.30.160.60:FF:001818">
    <property type="entry name" value="GDNF-inducible zinc finger protein 1 isoform X1"/>
    <property type="match status" value="1"/>
</dbReference>
<dbReference type="PROSITE" id="PS50157">
    <property type="entry name" value="ZINC_FINGER_C2H2_2"/>
    <property type="match status" value="11"/>
</dbReference>
<dbReference type="FunFam" id="3.30.160.60:FF:000100">
    <property type="entry name" value="Zinc finger 45-like"/>
    <property type="match status" value="1"/>
</dbReference>
<dbReference type="Gene3D" id="3.30.160.60">
    <property type="entry name" value="Classic Zinc Finger"/>
    <property type="match status" value="11"/>
</dbReference>
<reference evidence="14" key="2">
    <citation type="submission" date="2025-08" db="UniProtKB">
        <authorList>
            <consortium name="Ensembl"/>
        </authorList>
    </citation>
    <scope>IDENTIFICATION</scope>
</reference>
<keyword evidence="15" id="KW-1185">Reference proteome</keyword>
<feature type="domain" description="C2H2-type" evidence="13">
    <location>
        <begin position="400"/>
        <end position="427"/>
    </location>
</feature>
<dbReference type="FunFam" id="3.30.160.60:FF:000538">
    <property type="entry name" value="zinc finger protein 853"/>
    <property type="match status" value="1"/>
</dbReference>
<dbReference type="SUPFAM" id="SSF57667">
    <property type="entry name" value="beta-beta-alpha zinc fingers"/>
    <property type="match status" value="6"/>
</dbReference>
<dbReference type="FunFam" id="3.30.160.60:FF:000912">
    <property type="entry name" value="Zinc finger protein 660"/>
    <property type="match status" value="1"/>
</dbReference>
<dbReference type="FunFam" id="3.30.160.60:FF:000478">
    <property type="entry name" value="Zinc finger protein 133"/>
    <property type="match status" value="1"/>
</dbReference>
<feature type="domain" description="C2H2-type" evidence="13">
    <location>
        <begin position="316"/>
        <end position="343"/>
    </location>
</feature>
<evidence type="ECO:0000256" key="3">
    <source>
        <dbReference type="ARBA" id="ARBA00022723"/>
    </source>
</evidence>
<feature type="domain" description="C2H2-type" evidence="13">
    <location>
        <begin position="538"/>
        <end position="565"/>
    </location>
</feature>
<feature type="region of interest" description="Disordered" evidence="12">
    <location>
        <begin position="53"/>
        <end position="100"/>
    </location>
</feature>
<protein>
    <recommendedName>
        <fullName evidence="13">C2H2-type domain-containing protein</fullName>
    </recommendedName>
</protein>
<evidence type="ECO:0000256" key="2">
    <source>
        <dbReference type="ARBA" id="ARBA00006991"/>
    </source>
</evidence>
<dbReference type="FunFam" id="3.30.160.60:FF:001174">
    <property type="entry name" value="zinc finger protein 527 isoform X1"/>
    <property type="match status" value="1"/>
</dbReference>
<feature type="region of interest" description="Disordered" evidence="12">
    <location>
        <begin position="134"/>
        <end position="170"/>
    </location>
</feature>
<dbReference type="Pfam" id="PF00096">
    <property type="entry name" value="zf-C2H2"/>
    <property type="match status" value="6"/>
</dbReference>
<feature type="compositionally biased region" description="Polar residues" evidence="12">
    <location>
        <begin position="161"/>
        <end position="170"/>
    </location>
</feature>
<feature type="domain" description="C2H2-type" evidence="13">
    <location>
        <begin position="454"/>
        <end position="481"/>
    </location>
</feature>
<evidence type="ECO:0000256" key="5">
    <source>
        <dbReference type="ARBA" id="ARBA00022771"/>
    </source>
</evidence>
<dbReference type="AlphaFoldDB" id="A0AAX7T9T0"/>
<keyword evidence="7" id="KW-0805">Transcription regulation</keyword>
<evidence type="ECO:0000256" key="9">
    <source>
        <dbReference type="ARBA" id="ARBA00023163"/>
    </source>
</evidence>
<evidence type="ECO:0000256" key="6">
    <source>
        <dbReference type="ARBA" id="ARBA00022833"/>
    </source>
</evidence>
<dbReference type="FunFam" id="3.30.160.60:FF:000624">
    <property type="entry name" value="zinc finger protein 697"/>
    <property type="match status" value="2"/>
</dbReference>
<evidence type="ECO:0000259" key="13">
    <source>
        <dbReference type="PROSITE" id="PS50157"/>
    </source>
</evidence>
<keyword evidence="10" id="KW-0539">Nucleus</keyword>
<evidence type="ECO:0000256" key="7">
    <source>
        <dbReference type="ARBA" id="ARBA00023015"/>
    </source>
</evidence>
<feature type="domain" description="C2H2-type" evidence="13">
    <location>
        <begin position="372"/>
        <end position="399"/>
    </location>
</feature>
<dbReference type="GO" id="GO:0008270">
    <property type="term" value="F:zinc ion binding"/>
    <property type="evidence" value="ECO:0007669"/>
    <property type="project" value="UniProtKB-KW"/>
</dbReference>
<keyword evidence="8" id="KW-0238">DNA-binding</keyword>
<name>A0AAX7T9T0_ASTCA</name>
<reference evidence="14" key="1">
    <citation type="submission" date="2018-05" db="EMBL/GenBank/DDBJ databases">
        <authorList>
            <person name="Datahose"/>
        </authorList>
    </citation>
    <scope>NUCLEOTIDE SEQUENCE</scope>
</reference>
<comment type="similarity">
    <text evidence="2">Belongs to the krueppel C2H2-type zinc-finger protein family.</text>
</comment>
<keyword evidence="3" id="KW-0479">Metal-binding</keyword>
<evidence type="ECO:0000256" key="4">
    <source>
        <dbReference type="ARBA" id="ARBA00022737"/>
    </source>
</evidence>
<keyword evidence="5 11" id="KW-0863">Zinc-finger</keyword>
<feature type="domain" description="C2H2-type" evidence="13">
    <location>
        <begin position="566"/>
        <end position="593"/>
    </location>
</feature>
<proteinExistence type="inferred from homology"/>
<feature type="domain" description="C2H2-type" evidence="13">
    <location>
        <begin position="482"/>
        <end position="509"/>
    </location>
</feature>
<dbReference type="GO" id="GO:0045595">
    <property type="term" value="P:regulation of cell differentiation"/>
    <property type="evidence" value="ECO:0007669"/>
    <property type="project" value="UniProtKB-ARBA"/>
</dbReference>
<evidence type="ECO:0000313" key="14">
    <source>
        <dbReference type="Ensembl" id="ENSACLP00000053030.1"/>
    </source>
</evidence>
<reference evidence="14" key="3">
    <citation type="submission" date="2025-09" db="UniProtKB">
        <authorList>
            <consortium name="Ensembl"/>
        </authorList>
    </citation>
    <scope>IDENTIFICATION</scope>
</reference>
<keyword evidence="4" id="KW-0677">Repeat</keyword>
<dbReference type="InterPro" id="IPR013087">
    <property type="entry name" value="Znf_C2H2_type"/>
</dbReference>
<evidence type="ECO:0000256" key="1">
    <source>
        <dbReference type="ARBA" id="ARBA00004123"/>
    </source>
</evidence>
<dbReference type="Pfam" id="PF13912">
    <property type="entry name" value="zf-C2H2_6"/>
    <property type="match status" value="2"/>
</dbReference>
<dbReference type="FunFam" id="3.30.160.60:FF:001963">
    <property type="entry name" value="Replication initiator 1"/>
    <property type="match status" value="1"/>
</dbReference>
<organism evidence="14 15">
    <name type="scientific">Astatotilapia calliptera</name>
    <name type="common">Eastern happy</name>
    <name type="synonym">Chromis callipterus</name>
    <dbReference type="NCBI Taxonomy" id="8154"/>
    <lineage>
        <taxon>Eukaryota</taxon>
        <taxon>Metazoa</taxon>
        <taxon>Chordata</taxon>
        <taxon>Craniata</taxon>
        <taxon>Vertebrata</taxon>
        <taxon>Euteleostomi</taxon>
        <taxon>Actinopterygii</taxon>
        <taxon>Neopterygii</taxon>
        <taxon>Teleostei</taxon>
        <taxon>Neoteleostei</taxon>
        <taxon>Acanthomorphata</taxon>
        <taxon>Ovalentaria</taxon>
        <taxon>Cichlomorphae</taxon>
        <taxon>Cichliformes</taxon>
        <taxon>Cichlidae</taxon>
        <taxon>African cichlids</taxon>
        <taxon>Pseudocrenilabrinae</taxon>
        <taxon>Haplochromini</taxon>
        <taxon>Astatotilapia</taxon>
    </lineage>
</organism>
<sequence length="619" mass="71368">MSSVLHLREFIEGRLTAAAEQIFSEFEKTIVRYEEEISRLRLLDIRPGIKSHSTGLDEQQVCDQEGSSSLNQQDPEPPQTKEEREETCSSEEGEQLELKQEAEGIHVWTREELDLLCKPGVKLTTTDEVLDNQQVCDQKRSSSLDQQDPESPQTKDEQEEISLNQESDQLSLKPKTKDVIVWTGQELDIMWNPEVKLQRIDFPQHDCKDKEGLTYQHVCYQTNSSLDQEDPSQIKEEHKELGTTEEGKPLEQKQGTETFPASEESDYREPEPSSVLLLSHNSPVTDQCESKDNDLHRNNLNQIIADPMVKNSKKVHSCSTCGKTFNRTGSLKRHMQIHTGEKPHSCSYCGKRFSWKSDLTRHMRLQTGEKPHSCSTCGKRFNRKEDLKIHMEYHTGEKRYSCSTCGKRFHLDTNLNRHMKIHLCENSCGICGKGFGKKTYLNRHMRTHTGETQYSCITCGKRFHLKTNLNTHMRTHTGETPYSCSTCGKRFKWKPYWKMHMDFHTGEKQHSCITCGKRFHLKTNLNRHMRIHTGEKPYYCSTCRKRFSNAAHFASHIKSHTGEKPHCCRGCGKGFILKSSLIRHMRVHTGEKPYCCSTCGKSFSSSVQLKMHMKNDARC</sequence>
<feature type="domain" description="C2H2-type" evidence="13">
    <location>
        <begin position="594"/>
        <end position="619"/>
    </location>
</feature>
<dbReference type="GeneTree" id="ENSGT00950000182774"/>
<dbReference type="PANTHER" id="PTHR24399:SF23">
    <property type="entry name" value="C2H2-TYPE DOMAIN-CONTAINING PROTEIN"/>
    <property type="match status" value="1"/>
</dbReference>
<keyword evidence="6" id="KW-0862">Zinc</keyword>
<feature type="compositionally biased region" description="Polar residues" evidence="12">
    <location>
        <begin position="143"/>
        <end position="152"/>
    </location>
</feature>
<gene>
    <name evidence="14" type="primary">ZNF875</name>
</gene>
<evidence type="ECO:0000256" key="8">
    <source>
        <dbReference type="ARBA" id="ARBA00023125"/>
    </source>
</evidence>
<feature type="compositionally biased region" description="Basic and acidic residues" evidence="12">
    <location>
        <begin position="232"/>
        <end position="251"/>
    </location>
</feature>
<dbReference type="GO" id="GO:0005654">
    <property type="term" value="C:nucleoplasm"/>
    <property type="evidence" value="ECO:0007669"/>
    <property type="project" value="TreeGrafter"/>
</dbReference>
<dbReference type="FunFam" id="3.30.160.60:FF:000382">
    <property type="entry name" value="zinc finger protein 35 isoform X4"/>
    <property type="match status" value="1"/>
</dbReference>
<feature type="compositionally biased region" description="Polar residues" evidence="12">
    <location>
        <begin position="53"/>
        <end position="74"/>
    </location>
</feature>
<dbReference type="InterPro" id="IPR036236">
    <property type="entry name" value="Znf_C2H2_sf"/>
</dbReference>
<feature type="region of interest" description="Disordered" evidence="12">
    <location>
        <begin position="224"/>
        <end position="274"/>
    </location>
</feature>
<dbReference type="GO" id="GO:0000978">
    <property type="term" value="F:RNA polymerase II cis-regulatory region sequence-specific DNA binding"/>
    <property type="evidence" value="ECO:0007669"/>
    <property type="project" value="TreeGrafter"/>
</dbReference>
<accession>A0AAX7T9T0</accession>
<evidence type="ECO:0000256" key="12">
    <source>
        <dbReference type="SAM" id="MobiDB-lite"/>
    </source>
</evidence>